<evidence type="ECO:0000313" key="4">
    <source>
        <dbReference type="EMBL" id="SFT25215.1"/>
    </source>
</evidence>
<keyword evidence="5" id="KW-1185">Reference proteome</keyword>
<evidence type="ECO:0000313" key="5">
    <source>
        <dbReference type="Proteomes" id="UP000199392"/>
    </source>
</evidence>
<proteinExistence type="predicted"/>
<evidence type="ECO:0000256" key="1">
    <source>
        <dbReference type="ARBA" id="ARBA00023002"/>
    </source>
</evidence>
<organism evidence="4 5">
    <name type="scientific">Alloyangia pacifica</name>
    <dbReference type="NCBI Taxonomy" id="311180"/>
    <lineage>
        <taxon>Bacteria</taxon>
        <taxon>Pseudomonadati</taxon>
        <taxon>Pseudomonadota</taxon>
        <taxon>Alphaproteobacteria</taxon>
        <taxon>Rhodobacterales</taxon>
        <taxon>Roseobacteraceae</taxon>
        <taxon>Alloyangia</taxon>
    </lineage>
</organism>
<keyword evidence="1" id="KW-0560">Oxidoreductase</keyword>
<feature type="domain" description="Alcohol dehydrogenase-like N-terminal" evidence="3">
    <location>
        <begin position="24"/>
        <end position="128"/>
    </location>
</feature>
<dbReference type="Proteomes" id="UP000199392">
    <property type="component" value="Unassembled WGS sequence"/>
</dbReference>
<dbReference type="PANTHER" id="PTHR43401:SF2">
    <property type="entry name" value="L-THREONINE 3-DEHYDROGENASE"/>
    <property type="match status" value="1"/>
</dbReference>
<dbReference type="InterPro" id="IPR013149">
    <property type="entry name" value="ADH-like_C"/>
</dbReference>
<dbReference type="OrthoDB" id="9809185at2"/>
<reference evidence="5" key="1">
    <citation type="submission" date="2016-10" db="EMBL/GenBank/DDBJ databases">
        <authorList>
            <person name="Varghese N."/>
            <person name="Submissions S."/>
        </authorList>
    </citation>
    <scope>NUCLEOTIDE SEQUENCE [LARGE SCALE GENOMIC DNA]</scope>
    <source>
        <strain evidence="5">DSM 26894</strain>
    </source>
</reference>
<dbReference type="STRING" id="311180.SAMN04488050_12126"/>
<dbReference type="Pfam" id="PF08240">
    <property type="entry name" value="ADH_N"/>
    <property type="match status" value="1"/>
</dbReference>
<gene>
    <name evidence="4" type="ORF">SAMN04488050_12126</name>
</gene>
<dbReference type="InterPro" id="IPR011032">
    <property type="entry name" value="GroES-like_sf"/>
</dbReference>
<dbReference type="AlphaFoldDB" id="A0A1I6WGV7"/>
<dbReference type="InterPro" id="IPR050129">
    <property type="entry name" value="Zn_alcohol_dh"/>
</dbReference>
<evidence type="ECO:0000259" key="3">
    <source>
        <dbReference type="Pfam" id="PF08240"/>
    </source>
</evidence>
<dbReference type="EMBL" id="FOZW01000021">
    <property type="protein sequence ID" value="SFT25215.1"/>
    <property type="molecule type" value="Genomic_DNA"/>
</dbReference>
<feature type="domain" description="Alcohol dehydrogenase-like C-terminal" evidence="2">
    <location>
        <begin position="166"/>
        <end position="293"/>
    </location>
</feature>
<dbReference type="PANTHER" id="PTHR43401">
    <property type="entry name" value="L-THREONINE 3-DEHYDROGENASE"/>
    <property type="match status" value="1"/>
</dbReference>
<name>A0A1I6WGV7_9RHOB</name>
<sequence>MKALVYEGPRTVAVRDVPTPQGEGVRLRLHYCGVCGTDIGIYAGSHPRAQAPLILGHEFIGEVIEDAAGFTAGQRVTAFPLLSCGSCHPCRDGNPHICASLRLLGIDTDGGMAEEMTVAPELLVPVPDHVSDELAALIEPVAVCLRVADRAGVTMGDTCVVTGAGPIGLITALMLRHAGAGRILVSDIAPGRLKLARDLGFETVNVSSESLADAVAEATGGDGADALVECSGAAPVALEMTRLVRTGGTLCLASLYKAPVPVPLLDMSFKELRLIGSRVYTREEFRRAVDLVAKLEEPLLRLVTQVVPLSGAGDVFDLVTDPTSDAVKVLVDCQG</sequence>
<dbReference type="SUPFAM" id="SSF50129">
    <property type="entry name" value="GroES-like"/>
    <property type="match status" value="1"/>
</dbReference>
<evidence type="ECO:0000259" key="2">
    <source>
        <dbReference type="Pfam" id="PF00107"/>
    </source>
</evidence>
<dbReference type="InterPro" id="IPR036291">
    <property type="entry name" value="NAD(P)-bd_dom_sf"/>
</dbReference>
<protein>
    <submittedName>
        <fullName evidence="4">Threonine dehydrogenase</fullName>
    </submittedName>
</protein>
<dbReference type="Gene3D" id="3.90.180.10">
    <property type="entry name" value="Medium-chain alcohol dehydrogenases, catalytic domain"/>
    <property type="match status" value="1"/>
</dbReference>
<dbReference type="GO" id="GO:0016491">
    <property type="term" value="F:oxidoreductase activity"/>
    <property type="evidence" value="ECO:0007669"/>
    <property type="project" value="UniProtKB-KW"/>
</dbReference>
<dbReference type="Pfam" id="PF00107">
    <property type="entry name" value="ADH_zinc_N"/>
    <property type="match status" value="1"/>
</dbReference>
<dbReference type="Gene3D" id="3.40.50.720">
    <property type="entry name" value="NAD(P)-binding Rossmann-like Domain"/>
    <property type="match status" value="1"/>
</dbReference>
<accession>A0A1I6WGV7</accession>
<dbReference type="InterPro" id="IPR013154">
    <property type="entry name" value="ADH-like_N"/>
</dbReference>
<dbReference type="SUPFAM" id="SSF51735">
    <property type="entry name" value="NAD(P)-binding Rossmann-fold domains"/>
    <property type="match status" value="1"/>
</dbReference>
<dbReference type="RefSeq" id="WP_092430929.1">
    <property type="nucleotide sequence ID" value="NZ_FNCL01000024.1"/>
</dbReference>